<keyword evidence="1" id="KW-0949">S-adenosyl-L-methionine</keyword>
<dbReference type="GO" id="GO:0003824">
    <property type="term" value="F:catalytic activity"/>
    <property type="evidence" value="ECO:0007669"/>
    <property type="project" value="InterPro"/>
</dbReference>
<evidence type="ECO:0000256" key="3">
    <source>
        <dbReference type="ARBA" id="ARBA00023004"/>
    </source>
</evidence>
<accession>A0A6J5L3F9</accession>
<dbReference type="InterPro" id="IPR058240">
    <property type="entry name" value="rSAM_sf"/>
</dbReference>
<dbReference type="InterPro" id="IPR013785">
    <property type="entry name" value="Aldolase_TIM"/>
</dbReference>
<gene>
    <name evidence="7" type="ORF">UFOVP112_162</name>
</gene>
<sequence length="337" mass="38842">MTIQNIHHLVIESTSYCNARCPHCPRFTETGFVNPDMPLAHLTMDALTDKFSLQQLEKLRTVSFEGDRGDPLMNPHIVDLVKFFSKYTLVSVITNGSIRNPKWWAEFAKIPNVNVVFSIDGLKDTNHIYRVGLDFNDIMANAQAFLNAGGRAVWKCIMFGHNEHQIADIVELSKNMGFAETRIRTAIEERFNGLNSWPVRIDGKYSHKLHKAKNPKEETYKHKHSFMKRSGEWLPPTEPNQVQCPWIKENRLYINYLGQVMPCCMMYAETLHTVTNYPGVDKFNELVGGNFDDISLYHHTFDEILQTPFYVNRLEESLASEETRHLVCRANCNSQLT</sequence>
<dbReference type="EMBL" id="LR796233">
    <property type="protein sequence ID" value="CAB4129064.1"/>
    <property type="molecule type" value="Genomic_DNA"/>
</dbReference>
<dbReference type="SUPFAM" id="SSF102114">
    <property type="entry name" value="Radical SAM enzymes"/>
    <property type="match status" value="1"/>
</dbReference>
<dbReference type="SFLD" id="SFLDS00029">
    <property type="entry name" value="Radical_SAM"/>
    <property type="match status" value="1"/>
</dbReference>
<dbReference type="InterPro" id="IPR050377">
    <property type="entry name" value="Radical_SAM_PqqE_MftC-like"/>
</dbReference>
<dbReference type="CDD" id="cd01335">
    <property type="entry name" value="Radical_SAM"/>
    <property type="match status" value="1"/>
</dbReference>
<evidence type="ECO:0000256" key="4">
    <source>
        <dbReference type="ARBA" id="ARBA00023014"/>
    </source>
</evidence>
<evidence type="ECO:0000256" key="1">
    <source>
        <dbReference type="ARBA" id="ARBA00022691"/>
    </source>
</evidence>
<dbReference type="PANTHER" id="PTHR11228:SF7">
    <property type="entry name" value="PQQA PEPTIDE CYCLASE"/>
    <property type="match status" value="1"/>
</dbReference>
<reference evidence="7" key="1">
    <citation type="submission" date="2020-04" db="EMBL/GenBank/DDBJ databases">
        <authorList>
            <person name="Chiriac C."/>
            <person name="Salcher M."/>
            <person name="Ghai R."/>
            <person name="Kavagutti S V."/>
        </authorList>
    </citation>
    <scope>NUCLEOTIDE SEQUENCE</scope>
</reference>
<evidence type="ECO:0000256" key="2">
    <source>
        <dbReference type="ARBA" id="ARBA00022723"/>
    </source>
</evidence>
<evidence type="ECO:0000259" key="6">
    <source>
        <dbReference type="Pfam" id="PF13186"/>
    </source>
</evidence>
<evidence type="ECO:0000259" key="5">
    <source>
        <dbReference type="Pfam" id="PF04055"/>
    </source>
</evidence>
<keyword evidence="2" id="KW-0479">Metal-binding</keyword>
<dbReference type="Gene3D" id="3.20.20.70">
    <property type="entry name" value="Aldolase class I"/>
    <property type="match status" value="1"/>
</dbReference>
<dbReference type="SFLD" id="SFLDG01067">
    <property type="entry name" value="SPASM/twitch_domain_containing"/>
    <property type="match status" value="1"/>
</dbReference>
<organism evidence="7">
    <name type="scientific">uncultured Caudovirales phage</name>
    <dbReference type="NCBI Taxonomy" id="2100421"/>
    <lineage>
        <taxon>Viruses</taxon>
        <taxon>Duplodnaviria</taxon>
        <taxon>Heunggongvirae</taxon>
        <taxon>Uroviricota</taxon>
        <taxon>Caudoviricetes</taxon>
        <taxon>Peduoviridae</taxon>
        <taxon>Maltschvirus</taxon>
        <taxon>Maltschvirus maltsch</taxon>
    </lineage>
</organism>
<protein>
    <submittedName>
        <fullName evidence="7">COG0535 Predicted Fe-S oxidoreductases</fullName>
    </submittedName>
</protein>
<keyword evidence="4" id="KW-0411">Iron-sulfur</keyword>
<keyword evidence="3" id="KW-0408">Iron</keyword>
<dbReference type="PANTHER" id="PTHR11228">
    <property type="entry name" value="RADICAL SAM DOMAIN PROTEIN"/>
    <property type="match status" value="1"/>
</dbReference>
<dbReference type="InterPro" id="IPR007197">
    <property type="entry name" value="rSAM"/>
</dbReference>
<dbReference type="GO" id="GO:0046872">
    <property type="term" value="F:metal ion binding"/>
    <property type="evidence" value="ECO:0007669"/>
    <property type="project" value="UniProtKB-KW"/>
</dbReference>
<feature type="domain" description="4Fe4S-binding SPASM" evidence="6">
    <location>
        <begin position="244"/>
        <end position="333"/>
    </location>
</feature>
<evidence type="ECO:0000313" key="7">
    <source>
        <dbReference type="EMBL" id="CAB4129064.1"/>
    </source>
</evidence>
<dbReference type="Pfam" id="PF13186">
    <property type="entry name" value="SPASM"/>
    <property type="match status" value="1"/>
</dbReference>
<dbReference type="Pfam" id="PF04055">
    <property type="entry name" value="Radical_SAM"/>
    <property type="match status" value="1"/>
</dbReference>
<feature type="domain" description="Radical SAM core" evidence="5">
    <location>
        <begin position="11"/>
        <end position="172"/>
    </location>
</feature>
<name>A0A6J5L3F9_9CAUD</name>
<proteinExistence type="predicted"/>
<dbReference type="InterPro" id="IPR023885">
    <property type="entry name" value="4Fe4S-binding_SPASM_dom"/>
</dbReference>
<dbReference type="GO" id="GO:0051536">
    <property type="term" value="F:iron-sulfur cluster binding"/>
    <property type="evidence" value="ECO:0007669"/>
    <property type="project" value="UniProtKB-KW"/>
</dbReference>